<dbReference type="Pfam" id="PF06826">
    <property type="entry name" value="Asp-Al_Ex"/>
    <property type="match status" value="2"/>
</dbReference>
<feature type="domain" description="YidE/YbjL duplication" evidence="9">
    <location>
        <begin position="10"/>
        <end position="162"/>
    </location>
</feature>
<feature type="transmembrane region" description="Helical" evidence="8">
    <location>
        <begin position="353"/>
        <end position="376"/>
    </location>
</feature>
<dbReference type="PANTHER" id="PTHR30445:SF3">
    <property type="entry name" value="TRANSPORT PROTEIN YIDE-RELATED"/>
    <property type="match status" value="1"/>
</dbReference>
<feature type="transmembrane region" description="Helical" evidence="8">
    <location>
        <begin position="226"/>
        <end position="245"/>
    </location>
</feature>
<dbReference type="InterPro" id="IPR050144">
    <property type="entry name" value="AAE_transporter"/>
</dbReference>
<keyword evidence="7 8" id="KW-0472">Membrane</keyword>
<keyword evidence="3" id="KW-0813">Transport</keyword>
<name>A0ABS4KF44_9FIRM</name>
<evidence type="ECO:0000256" key="2">
    <source>
        <dbReference type="ARBA" id="ARBA00009854"/>
    </source>
</evidence>
<dbReference type="NCBIfam" id="TIGR01625">
    <property type="entry name" value="YidE_YbjL_dupl"/>
    <property type="match status" value="1"/>
</dbReference>
<dbReference type="PANTHER" id="PTHR30445">
    <property type="entry name" value="K(+)_H(+) ANTIPORTER SUBUNIT KHTT"/>
    <property type="match status" value="1"/>
</dbReference>
<evidence type="ECO:0000256" key="8">
    <source>
        <dbReference type="SAM" id="Phobius"/>
    </source>
</evidence>
<dbReference type="RefSeq" id="WP_210060562.1">
    <property type="nucleotide sequence ID" value="NZ_JAGGLJ010000006.1"/>
</dbReference>
<evidence type="ECO:0000256" key="4">
    <source>
        <dbReference type="ARBA" id="ARBA00022475"/>
    </source>
</evidence>
<feature type="transmembrane region" description="Helical" evidence="8">
    <location>
        <begin position="6"/>
        <end position="23"/>
    </location>
</feature>
<keyword evidence="5 8" id="KW-0812">Transmembrane</keyword>
<dbReference type="EMBL" id="JAGGLJ010000006">
    <property type="protein sequence ID" value="MBP2025264.1"/>
    <property type="molecule type" value="Genomic_DNA"/>
</dbReference>
<evidence type="ECO:0000313" key="10">
    <source>
        <dbReference type="EMBL" id="MBP2025264.1"/>
    </source>
</evidence>
<feature type="transmembrane region" description="Helical" evidence="8">
    <location>
        <begin position="81"/>
        <end position="102"/>
    </location>
</feature>
<feature type="transmembrane region" description="Helical" evidence="8">
    <location>
        <begin position="318"/>
        <end position="341"/>
    </location>
</feature>
<reference evidence="10 11" key="1">
    <citation type="submission" date="2021-03" db="EMBL/GenBank/DDBJ databases">
        <title>Genomic Encyclopedia of Type Strains, Phase IV (KMG-IV): sequencing the most valuable type-strain genomes for metagenomic binning, comparative biology and taxonomic classification.</title>
        <authorList>
            <person name="Goeker M."/>
        </authorList>
    </citation>
    <scope>NUCLEOTIDE SEQUENCE [LARGE SCALE GENOMIC DNA]</scope>
    <source>
        <strain evidence="10 11">DSM 27563</strain>
    </source>
</reference>
<feature type="transmembrane region" description="Helical" evidence="8">
    <location>
        <begin position="291"/>
        <end position="311"/>
    </location>
</feature>
<gene>
    <name evidence="10" type="ORF">J2Z71_000794</name>
</gene>
<feature type="domain" description="YidE/YbjL duplication" evidence="9">
    <location>
        <begin position="203"/>
        <end position="373"/>
    </location>
</feature>
<comment type="caution">
    <text evidence="10">The sequence shown here is derived from an EMBL/GenBank/DDBJ whole genome shotgun (WGS) entry which is preliminary data.</text>
</comment>
<dbReference type="Proteomes" id="UP001519306">
    <property type="component" value="Unassembled WGS sequence"/>
</dbReference>
<feature type="transmembrane region" description="Helical" evidence="8">
    <location>
        <begin position="191"/>
        <end position="214"/>
    </location>
</feature>
<evidence type="ECO:0000256" key="5">
    <source>
        <dbReference type="ARBA" id="ARBA00022692"/>
    </source>
</evidence>
<dbReference type="InterPro" id="IPR006512">
    <property type="entry name" value="YidE_YbjL"/>
</dbReference>
<evidence type="ECO:0000256" key="7">
    <source>
        <dbReference type="ARBA" id="ARBA00023136"/>
    </source>
</evidence>
<feature type="transmembrane region" description="Helical" evidence="8">
    <location>
        <begin position="141"/>
        <end position="161"/>
    </location>
</feature>
<comment type="subcellular location">
    <subcellularLocation>
        <location evidence="1">Cell membrane</location>
        <topology evidence="1">Multi-pass membrane protein</topology>
    </subcellularLocation>
</comment>
<comment type="similarity">
    <text evidence="2">Belongs to the AAE transporter (TC 2.A.81) family.</text>
</comment>
<proteinExistence type="inferred from homology"/>
<accession>A0ABS4KF44</accession>
<organism evidence="10 11">
    <name type="scientific">Peptoniphilus stercorisuis</name>
    <dbReference type="NCBI Taxonomy" id="1436965"/>
    <lineage>
        <taxon>Bacteria</taxon>
        <taxon>Bacillati</taxon>
        <taxon>Bacillota</taxon>
        <taxon>Tissierellia</taxon>
        <taxon>Tissierellales</taxon>
        <taxon>Peptoniphilaceae</taxon>
        <taxon>Peptoniphilus</taxon>
    </lineage>
</organism>
<sequence>MNIFNDVMVIFFILALGYILGRIPFLGIKLGTSGVLLVAIVMGHFGYEVAGIVGQIGLVLFLSCVGLVAGPMFVKNLKSNILAFILTSISVVISAGVLIAIVVKFFDISLPLALGLSAGALTSTASLAATIEATGSSIASVGYGITYIFGVVGVILFVQILPKIMKVNIDDENAKLVSKDEDKSSASLVKYLINIDASGIFVISLAVVIGVLIGSISIPLGPNIKFSLGNSGGSLIAGLILGHFGHIGKISLKAPKTTLNPIRDLGISLFLIQNGAKAGTGFVEVLADQGIKLFVIGIIMTLVAVSFAFIISRYLFKMPLFAALGATTGAMTSAPSLSALIAATNNNDNVTAFYAACQPIATIALVLLPQIMVSILGN</sequence>
<evidence type="ECO:0000256" key="3">
    <source>
        <dbReference type="ARBA" id="ARBA00022448"/>
    </source>
</evidence>
<keyword evidence="4" id="KW-1003">Cell membrane</keyword>
<evidence type="ECO:0000259" key="9">
    <source>
        <dbReference type="Pfam" id="PF06826"/>
    </source>
</evidence>
<evidence type="ECO:0000256" key="6">
    <source>
        <dbReference type="ARBA" id="ARBA00022989"/>
    </source>
</evidence>
<feature type="transmembrane region" description="Helical" evidence="8">
    <location>
        <begin position="108"/>
        <end position="129"/>
    </location>
</feature>
<feature type="transmembrane region" description="Helical" evidence="8">
    <location>
        <begin position="53"/>
        <end position="74"/>
    </location>
</feature>
<keyword evidence="6 8" id="KW-1133">Transmembrane helix</keyword>
<evidence type="ECO:0000256" key="1">
    <source>
        <dbReference type="ARBA" id="ARBA00004651"/>
    </source>
</evidence>
<keyword evidence="11" id="KW-1185">Reference proteome</keyword>
<protein>
    <submittedName>
        <fullName evidence="10">Transport protein</fullName>
    </submittedName>
</protein>
<evidence type="ECO:0000313" key="11">
    <source>
        <dbReference type="Proteomes" id="UP001519306"/>
    </source>
</evidence>